<dbReference type="InterPro" id="IPR016477">
    <property type="entry name" value="Fructo-/Ketosamine-3-kinase"/>
</dbReference>
<accession>A0A1H6VFI6</accession>
<evidence type="ECO:0000313" key="3">
    <source>
        <dbReference type="EMBL" id="SEJ03348.1"/>
    </source>
</evidence>
<keyword evidence="4" id="KW-1185">Reference proteome</keyword>
<name>A0A1H6VFI6_9BACT</name>
<evidence type="ECO:0000313" key="4">
    <source>
        <dbReference type="Proteomes" id="UP000199403"/>
    </source>
</evidence>
<dbReference type="AlphaFoldDB" id="A0A1H6VFI6"/>
<dbReference type="SUPFAM" id="SSF56112">
    <property type="entry name" value="Protein kinase-like (PK-like)"/>
    <property type="match status" value="1"/>
</dbReference>
<dbReference type="STRING" id="1416801.SAMN05192553_10243"/>
<dbReference type="PANTHER" id="PTHR12149">
    <property type="entry name" value="FRUCTOSAMINE 3 KINASE-RELATED PROTEIN"/>
    <property type="match status" value="1"/>
</dbReference>
<dbReference type="Pfam" id="PF03881">
    <property type="entry name" value="Fructosamin_kin"/>
    <property type="match status" value="1"/>
</dbReference>
<dbReference type="PIRSF" id="PIRSF006221">
    <property type="entry name" value="Ketosamine-3-kinase"/>
    <property type="match status" value="1"/>
</dbReference>
<keyword evidence="2" id="KW-0808">Transferase</keyword>
<gene>
    <name evidence="3" type="ORF">SAMN05192553_10243</name>
</gene>
<dbReference type="OrthoDB" id="5291879at2"/>
<dbReference type="RefSeq" id="WP_092170419.1">
    <property type="nucleotide sequence ID" value="NZ_FNZH01000002.1"/>
</dbReference>
<keyword evidence="2 3" id="KW-0418">Kinase</keyword>
<dbReference type="Gene3D" id="3.30.200.20">
    <property type="entry name" value="Phosphorylase Kinase, domain 1"/>
    <property type="match status" value="1"/>
</dbReference>
<comment type="similarity">
    <text evidence="1 2">Belongs to the fructosamine kinase family.</text>
</comment>
<evidence type="ECO:0000256" key="1">
    <source>
        <dbReference type="ARBA" id="ARBA00009460"/>
    </source>
</evidence>
<dbReference type="InterPro" id="IPR011009">
    <property type="entry name" value="Kinase-like_dom_sf"/>
</dbReference>
<reference evidence="4" key="1">
    <citation type="submission" date="2016-10" db="EMBL/GenBank/DDBJ databases">
        <authorList>
            <person name="Varghese N."/>
            <person name="Submissions S."/>
        </authorList>
    </citation>
    <scope>NUCLEOTIDE SEQUENCE [LARGE SCALE GENOMIC DNA]</scope>
    <source>
        <strain evidence="4">IBRC-M 10761</strain>
    </source>
</reference>
<dbReference type="Proteomes" id="UP000199403">
    <property type="component" value="Unassembled WGS sequence"/>
</dbReference>
<sequence length="291" mass="33433">MEPLEGLFDHVCLQAFGRVPPIRQYRLVAAGTRSQAIYLQTDTGTYFLKTNHESSPEIFEREREGLDWLRAHSSLYVPQTLACGSYEDRHFLLMDWIGSSPEQGDYSEKLGEGLAELHMCTSGSFGLDRDNFIAVLPQKNEPKERWYDFFVENRLEPQLQLAFYHHLIDSDFMERFRSLYAYLQDFFPAEKPALLHGDLWSGNVLPDSAGAPALIDPAVYFGHREVDLAFSRLFGGFDSRFYEAYEAAFPLEPGFDERVAVYNLYPLLVHLNLFGKAYLSGIQRTLKRFLG</sequence>
<protein>
    <submittedName>
        <fullName evidence="3">Fructosamine-3-kinase</fullName>
    </submittedName>
</protein>
<dbReference type="EMBL" id="FNZH01000002">
    <property type="protein sequence ID" value="SEJ03348.1"/>
    <property type="molecule type" value="Genomic_DNA"/>
</dbReference>
<dbReference type="Gene3D" id="3.90.1200.10">
    <property type="match status" value="1"/>
</dbReference>
<dbReference type="PANTHER" id="PTHR12149:SF8">
    <property type="entry name" value="PROTEIN-RIBULOSAMINE 3-KINASE"/>
    <property type="match status" value="1"/>
</dbReference>
<dbReference type="GO" id="GO:0016301">
    <property type="term" value="F:kinase activity"/>
    <property type="evidence" value="ECO:0007669"/>
    <property type="project" value="UniProtKB-UniRule"/>
</dbReference>
<proteinExistence type="inferred from homology"/>
<organism evidence="3 4">
    <name type="scientific">Cyclobacterium xiamenense</name>
    <dbReference type="NCBI Taxonomy" id="1297121"/>
    <lineage>
        <taxon>Bacteria</taxon>
        <taxon>Pseudomonadati</taxon>
        <taxon>Bacteroidota</taxon>
        <taxon>Cytophagia</taxon>
        <taxon>Cytophagales</taxon>
        <taxon>Cyclobacteriaceae</taxon>
        <taxon>Cyclobacterium</taxon>
    </lineage>
</organism>
<evidence type="ECO:0000256" key="2">
    <source>
        <dbReference type="PIRNR" id="PIRNR006221"/>
    </source>
</evidence>